<protein>
    <submittedName>
        <fullName evidence="2">Uncharacterized protein</fullName>
    </submittedName>
</protein>
<dbReference type="EMBL" id="BNBD01000003">
    <property type="protein sequence ID" value="GHF38718.1"/>
    <property type="molecule type" value="Genomic_DNA"/>
</dbReference>
<feature type="compositionally biased region" description="Acidic residues" evidence="1">
    <location>
        <begin position="185"/>
        <end position="195"/>
    </location>
</feature>
<gene>
    <name evidence="2" type="ORF">GCM10010218_19920</name>
</gene>
<keyword evidence="3" id="KW-1185">Reference proteome</keyword>
<name>A0A919B0N3_9ACTN</name>
<reference evidence="2" key="2">
    <citation type="submission" date="2020-09" db="EMBL/GenBank/DDBJ databases">
        <authorList>
            <person name="Sun Q."/>
            <person name="Ohkuma M."/>
        </authorList>
    </citation>
    <scope>NUCLEOTIDE SEQUENCE</scope>
    <source>
        <strain evidence="2">JCM 4059</strain>
    </source>
</reference>
<feature type="region of interest" description="Disordered" evidence="1">
    <location>
        <begin position="184"/>
        <end position="211"/>
    </location>
</feature>
<evidence type="ECO:0000256" key="1">
    <source>
        <dbReference type="SAM" id="MobiDB-lite"/>
    </source>
</evidence>
<evidence type="ECO:0000313" key="3">
    <source>
        <dbReference type="Proteomes" id="UP000638313"/>
    </source>
</evidence>
<accession>A0A919B0N3</accession>
<evidence type="ECO:0000313" key="2">
    <source>
        <dbReference type="EMBL" id="GHF38718.1"/>
    </source>
</evidence>
<proteinExistence type="predicted"/>
<dbReference type="Proteomes" id="UP000638313">
    <property type="component" value="Unassembled WGS sequence"/>
</dbReference>
<organism evidence="2 3">
    <name type="scientific">Streptomyces mashuensis</name>
    <dbReference type="NCBI Taxonomy" id="33904"/>
    <lineage>
        <taxon>Bacteria</taxon>
        <taxon>Bacillati</taxon>
        <taxon>Actinomycetota</taxon>
        <taxon>Actinomycetes</taxon>
        <taxon>Kitasatosporales</taxon>
        <taxon>Streptomycetaceae</taxon>
        <taxon>Streptomyces</taxon>
    </lineage>
</organism>
<comment type="caution">
    <text evidence="2">The sequence shown here is derived from an EMBL/GenBank/DDBJ whole genome shotgun (WGS) entry which is preliminary data.</text>
</comment>
<reference evidence="2" key="1">
    <citation type="journal article" date="2014" name="Int. J. Syst. Evol. Microbiol.">
        <title>Complete genome sequence of Corynebacterium casei LMG S-19264T (=DSM 44701T), isolated from a smear-ripened cheese.</title>
        <authorList>
            <consortium name="US DOE Joint Genome Institute (JGI-PGF)"/>
            <person name="Walter F."/>
            <person name="Albersmeier A."/>
            <person name="Kalinowski J."/>
            <person name="Ruckert C."/>
        </authorList>
    </citation>
    <scope>NUCLEOTIDE SEQUENCE</scope>
    <source>
        <strain evidence="2">JCM 4059</strain>
    </source>
</reference>
<dbReference type="AlphaFoldDB" id="A0A919B0N3"/>
<sequence length="258" mass="28071">MSGHTARRHAEQYENGQNMTTLDAALMKITAGDYVTARGTDTRGHEVTRTGTLLAPPQKVKAQFGGRKEDAVRLCIGLAGTDPSQRSTWTTLFPDFGFVEPTRKPTSNDWTNGPLSKVPGMRTADEGVVVRFGGKGGKRSTEPAKPALARIRHVDNGRYEIRDVATDEVLLTVAWQTAIWWAPAPEDETGDGEPAADEHEVPVEEAPPVPPAQARRGVLYEGWLSAEEHTELGRAVLHLTSGRVIGWLTTDGQFRPAA</sequence>